<keyword evidence="1" id="KW-0732">Signal</keyword>
<accession>A0A0C2DJC6</accession>
<dbReference type="AlphaFoldDB" id="A0A0C2DJC6"/>
<proteinExistence type="predicted"/>
<organism evidence="2 3">
    <name type="scientific">Ancylostoma duodenale</name>
    <dbReference type="NCBI Taxonomy" id="51022"/>
    <lineage>
        <taxon>Eukaryota</taxon>
        <taxon>Metazoa</taxon>
        <taxon>Ecdysozoa</taxon>
        <taxon>Nematoda</taxon>
        <taxon>Chromadorea</taxon>
        <taxon>Rhabditida</taxon>
        <taxon>Rhabditina</taxon>
        <taxon>Rhabditomorpha</taxon>
        <taxon>Strongyloidea</taxon>
        <taxon>Ancylostomatidae</taxon>
        <taxon>Ancylostomatinae</taxon>
        <taxon>Ancylostoma</taxon>
    </lineage>
</organism>
<name>A0A0C2DJC6_9BILA</name>
<evidence type="ECO:0000313" key="3">
    <source>
        <dbReference type="Proteomes" id="UP000054047"/>
    </source>
</evidence>
<feature type="chain" id="PRO_5002147472" evidence="1">
    <location>
        <begin position="18"/>
        <end position="83"/>
    </location>
</feature>
<feature type="signal peptide" evidence="1">
    <location>
        <begin position="1"/>
        <end position="17"/>
    </location>
</feature>
<dbReference type="EMBL" id="KN729192">
    <property type="protein sequence ID" value="KIH62612.1"/>
    <property type="molecule type" value="Genomic_DNA"/>
</dbReference>
<keyword evidence="3" id="KW-1185">Reference proteome</keyword>
<evidence type="ECO:0000256" key="1">
    <source>
        <dbReference type="SAM" id="SignalP"/>
    </source>
</evidence>
<reference evidence="2 3" key="1">
    <citation type="submission" date="2013-12" db="EMBL/GenBank/DDBJ databases">
        <title>Draft genome of the parsitic nematode Ancylostoma duodenale.</title>
        <authorList>
            <person name="Mitreva M."/>
        </authorList>
    </citation>
    <scope>NUCLEOTIDE SEQUENCE [LARGE SCALE GENOMIC DNA]</scope>
    <source>
        <strain evidence="2 3">Zhejiang</strain>
    </source>
</reference>
<protein>
    <submittedName>
        <fullName evidence="2">Uncharacterized protein</fullName>
    </submittedName>
</protein>
<dbReference type="Proteomes" id="UP000054047">
    <property type="component" value="Unassembled WGS sequence"/>
</dbReference>
<evidence type="ECO:0000313" key="2">
    <source>
        <dbReference type="EMBL" id="KIH62612.1"/>
    </source>
</evidence>
<gene>
    <name evidence="2" type="ORF">ANCDUO_07106</name>
</gene>
<sequence length="83" mass="9223">MWFVLVALAVWATSTAADFNCSQAPGKGKPYFENTLKSVTDIPPRNAFQISFASRVAKSLKGNHNDPLLFLGPNRLSRRCIRI</sequence>